<dbReference type="HOGENOM" id="CLU_1445240_0_0_4"/>
<organism evidence="5 6">
    <name type="scientific">Janthinobacterium agaricidamnosum NBRC 102515 = DSM 9628</name>
    <dbReference type="NCBI Taxonomy" id="1349767"/>
    <lineage>
        <taxon>Bacteria</taxon>
        <taxon>Pseudomonadati</taxon>
        <taxon>Pseudomonadota</taxon>
        <taxon>Betaproteobacteria</taxon>
        <taxon>Burkholderiales</taxon>
        <taxon>Oxalobacteraceae</taxon>
        <taxon>Janthinobacterium</taxon>
    </lineage>
</organism>
<dbReference type="KEGG" id="jag:GJA_2013"/>
<protein>
    <submittedName>
        <fullName evidence="5">OmpA-like transmembrane domain protein</fullName>
    </submittedName>
</protein>
<feature type="chain" id="PRO_5004798412" evidence="3">
    <location>
        <begin position="23"/>
        <end position="176"/>
    </location>
</feature>
<keyword evidence="5" id="KW-0812">Transmembrane</keyword>
<accession>W0V1E6</accession>
<dbReference type="EMBL" id="HG322949">
    <property type="protein sequence ID" value="CDG82649.1"/>
    <property type="molecule type" value="Genomic_DNA"/>
</dbReference>
<dbReference type="SUPFAM" id="SSF56925">
    <property type="entry name" value="OMPA-like"/>
    <property type="match status" value="1"/>
</dbReference>
<dbReference type="Pfam" id="PF13505">
    <property type="entry name" value="OMP_b-brl"/>
    <property type="match status" value="1"/>
</dbReference>
<dbReference type="Gene3D" id="2.40.160.20">
    <property type="match status" value="1"/>
</dbReference>
<dbReference type="STRING" id="1349767.GJA_2013"/>
<dbReference type="PATRIC" id="fig|1349767.4.peg.3779"/>
<proteinExistence type="predicted"/>
<keyword evidence="2 3" id="KW-0732">Signal</keyword>
<dbReference type="InterPro" id="IPR011250">
    <property type="entry name" value="OMP/PagP_B-barrel"/>
</dbReference>
<dbReference type="InterPro" id="IPR027385">
    <property type="entry name" value="Beta-barrel_OMP"/>
</dbReference>
<sequence>MNVKKSLTIALLAASVLSSAYAADQNGSTVYVGTSIGKSSVSSHVVDEKSDSSFDFNLGYKITPNLSTEIFARSLSFRLFDGLAGDDSYYPDSHVGISLLGIAPLGRSFSAYGRPGIGRTQMKSGRVSKGDYSETDPSVGLGVSYALNNKWAFKLEATRFTKTKVTTTLAGVAYSF</sequence>
<evidence type="ECO:0000256" key="3">
    <source>
        <dbReference type="SAM" id="SignalP"/>
    </source>
</evidence>
<evidence type="ECO:0000256" key="2">
    <source>
        <dbReference type="ARBA" id="ARBA00022729"/>
    </source>
</evidence>
<evidence type="ECO:0000313" key="6">
    <source>
        <dbReference type="Proteomes" id="UP000027604"/>
    </source>
</evidence>
<dbReference type="GO" id="GO:0009279">
    <property type="term" value="C:cell outer membrane"/>
    <property type="evidence" value="ECO:0007669"/>
    <property type="project" value="UniProtKB-SubCell"/>
</dbReference>
<evidence type="ECO:0000259" key="4">
    <source>
        <dbReference type="Pfam" id="PF13505"/>
    </source>
</evidence>
<dbReference type="AlphaFoldDB" id="W0V1E6"/>
<feature type="signal peptide" evidence="3">
    <location>
        <begin position="1"/>
        <end position="22"/>
    </location>
</feature>
<name>W0V1E6_9BURK</name>
<dbReference type="OrthoDB" id="8757719at2"/>
<gene>
    <name evidence="5" type="ORF">GJA_2013</name>
</gene>
<reference evidence="5 6" key="1">
    <citation type="journal article" date="2015" name="Genome Announc.">
        <title>Genome Sequence of Mushroom Soft-Rot Pathogen Janthinobacterium agaricidamnosum.</title>
        <authorList>
            <person name="Graupner K."/>
            <person name="Lackner G."/>
            <person name="Hertweck C."/>
        </authorList>
    </citation>
    <scope>NUCLEOTIDE SEQUENCE [LARGE SCALE GENOMIC DNA]</scope>
    <source>
        <strain evidence="6">NBRC 102515 / DSM 9628</strain>
    </source>
</reference>
<keyword evidence="5" id="KW-0472">Membrane</keyword>
<evidence type="ECO:0000313" key="5">
    <source>
        <dbReference type="EMBL" id="CDG82649.1"/>
    </source>
</evidence>
<dbReference type="Proteomes" id="UP000027604">
    <property type="component" value="Chromosome I"/>
</dbReference>
<comment type="subcellular location">
    <subcellularLocation>
        <location evidence="1">Cell outer membrane</location>
    </subcellularLocation>
</comment>
<evidence type="ECO:0000256" key="1">
    <source>
        <dbReference type="ARBA" id="ARBA00004442"/>
    </source>
</evidence>
<feature type="domain" description="Outer membrane protein beta-barrel" evidence="4">
    <location>
        <begin position="10"/>
        <end position="176"/>
    </location>
</feature>
<keyword evidence="6" id="KW-1185">Reference proteome</keyword>